<proteinExistence type="predicted"/>
<dbReference type="AlphaFoldDB" id="A0A1H4A5P8"/>
<dbReference type="Proteomes" id="UP000199288">
    <property type="component" value="Unassembled WGS sequence"/>
</dbReference>
<accession>A0A1H4A5P8</accession>
<evidence type="ECO:0000313" key="2">
    <source>
        <dbReference type="Proteomes" id="UP000199288"/>
    </source>
</evidence>
<dbReference type="EMBL" id="FNQV01000007">
    <property type="protein sequence ID" value="SEA31138.1"/>
    <property type="molecule type" value="Genomic_DNA"/>
</dbReference>
<keyword evidence="2" id="KW-1185">Reference proteome</keyword>
<gene>
    <name evidence="1" type="ORF">SAMN02910418_01332</name>
</gene>
<name>A0A1H4A5P8_9ACTO</name>
<organism evidence="1 2">
    <name type="scientific">Bowdeniella nasicola</name>
    <dbReference type="NCBI Taxonomy" id="208480"/>
    <lineage>
        <taxon>Bacteria</taxon>
        <taxon>Bacillati</taxon>
        <taxon>Actinomycetota</taxon>
        <taxon>Actinomycetes</taxon>
        <taxon>Actinomycetales</taxon>
        <taxon>Actinomycetaceae</taxon>
        <taxon>Bowdeniella</taxon>
    </lineage>
</organism>
<protein>
    <submittedName>
        <fullName evidence="1">Uncharacterized protein</fullName>
    </submittedName>
</protein>
<evidence type="ECO:0000313" key="1">
    <source>
        <dbReference type="EMBL" id="SEA31138.1"/>
    </source>
</evidence>
<reference evidence="2" key="1">
    <citation type="submission" date="2016-10" db="EMBL/GenBank/DDBJ databases">
        <authorList>
            <person name="Varghese N."/>
            <person name="Submissions S."/>
        </authorList>
    </citation>
    <scope>NUCLEOTIDE SEQUENCE [LARGE SCALE GENOMIC DNA]</scope>
    <source>
        <strain evidence="2">KPR-1</strain>
    </source>
</reference>
<sequence>MVEIIATSWPVCEEDSGAPRRRPLFTHPAGYFMVELDEHTPIGPRYWHSYGVAHEWLECEAMGSPYQISYDLPGDQGWKLLVTHDDEPWSEERVVGQCHVTRGGEIVLFDSNKDCVAGRYAETVMRKLAEPTDVATFRGDQPMVLAGPFGLTSFHVPLEGTVFRVLEKSPIEFDDGSTRARRAMVVRDDMPSYWEGLLVWGAAGQPPKLWPDGSHPLLDEPVTSHPLLAALADILVPTP</sequence>